<dbReference type="GeneID" id="24094103"/>
<feature type="compositionally biased region" description="Basic residues" evidence="1">
    <location>
        <begin position="219"/>
        <end position="233"/>
    </location>
</feature>
<dbReference type="EMBL" id="HE796919">
    <property type="protein sequence ID" value="CCL99192.1"/>
    <property type="molecule type" value="Genomic_DNA"/>
</dbReference>
<proteinExistence type="predicted"/>
<dbReference type="Pfam" id="PF02201">
    <property type="entry name" value="SWIB"/>
    <property type="match status" value="1"/>
</dbReference>
<evidence type="ECO:0000256" key="1">
    <source>
        <dbReference type="SAM" id="MobiDB-lite"/>
    </source>
</evidence>
<protein>
    <submittedName>
        <fullName evidence="4">Uncharacterized protein</fullName>
    </submittedName>
</protein>
<gene>
    <name evidence="4" type="ORF">FIBRA_01207</name>
</gene>
<evidence type="ECO:0000259" key="2">
    <source>
        <dbReference type="PROSITE" id="PS51925"/>
    </source>
</evidence>
<dbReference type="InterPro" id="IPR019835">
    <property type="entry name" value="SWIB_domain"/>
</dbReference>
<feature type="domain" description="DM2" evidence="2">
    <location>
        <begin position="260"/>
        <end position="333"/>
    </location>
</feature>
<name>J4HSY0_9APHY</name>
<accession>J4HSY0</accession>
<dbReference type="PANTHER" id="PTHR13844">
    <property type="entry name" value="SWI/SNF-RELATED MATRIX-ASSOCIATED ACTIN-DEPENDENT REGULATOR OF CHROMATIN SUBFAMILY D"/>
    <property type="match status" value="1"/>
</dbReference>
<dbReference type="CDD" id="cd10567">
    <property type="entry name" value="SWIB-MDM2_like"/>
    <property type="match status" value="1"/>
</dbReference>
<feature type="compositionally biased region" description="Low complexity" evidence="1">
    <location>
        <begin position="207"/>
        <end position="218"/>
    </location>
</feature>
<dbReference type="STRING" id="599839.J4HSY0"/>
<evidence type="ECO:0000259" key="3">
    <source>
        <dbReference type="PROSITE" id="PS51998"/>
    </source>
</evidence>
<dbReference type="SUPFAM" id="SSF47592">
    <property type="entry name" value="SWIB/MDM2 domain"/>
    <property type="match status" value="1"/>
</dbReference>
<dbReference type="AlphaFoldDB" id="J4HSY0"/>
<dbReference type="Gene3D" id="1.10.245.10">
    <property type="entry name" value="SWIB/MDM2 domain"/>
    <property type="match status" value="1"/>
</dbReference>
<evidence type="ECO:0000313" key="4">
    <source>
        <dbReference type="EMBL" id="CCL99192.1"/>
    </source>
</evidence>
<dbReference type="HOGENOM" id="CLU_046065_1_1_1"/>
<feature type="region of interest" description="Disordered" evidence="1">
    <location>
        <begin position="123"/>
        <end position="263"/>
    </location>
</feature>
<dbReference type="InterPro" id="IPR014876">
    <property type="entry name" value="DEK_C"/>
</dbReference>
<dbReference type="SMART" id="SM00151">
    <property type="entry name" value="SWIB"/>
    <property type="match status" value="1"/>
</dbReference>
<organism evidence="4 5">
    <name type="scientific">Fibroporia radiculosa</name>
    <dbReference type="NCBI Taxonomy" id="599839"/>
    <lineage>
        <taxon>Eukaryota</taxon>
        <taxon>Fungi</taxon>
        <taxon>Dikarya</taxon>
        <taxon>Basidiomycota</taxon>
        <taxon>Agaricomycotina</taxon>
        <taxon>Agaricomycetes</taxon>
        <taxon>Polyporales</taxon>
        <taxon>Fibroporiaceae</taxon>
        <taxon>Fibroporia</taxon>
    </lineage>
</organism>
<dbReference type="InterPro" id="IPR003121">
    <property type="entry name" value="SWIB_MDM2_domain"/>
</dbReference>
<feature type="domain" description="DEK-C" evidence="3">
    <location>
        <begin position="59"/>
        <end position="120"/>
    </location>
</feature>
<reference evidence="4 5" key="1">
    <citation type="journal article" date="2012" name="Appl. Environ. Microbiol.">
        <title>Short-read sequencing for genomic analysis of the brown rot fungus Fibroporia radiculosa.</title>
        <authorList>
            <person name="Tang J.D."/>
            <person name="Perkins A.D."/>
            <person name="Sonstegard T.S."/>
            <person name="Schroeder S.G."/>
            <person name="Burgess S.C."/>
            <person name="Diehl S.V."/>
        </authorList>
    </citation>
    <scope>NUCLEOTIDE SEQUENCE [LARGE SCALE GENOMIC DNA]</scope>
    <source>
        <strain evidence="4 5">TFFH 294</strain>
    </source>
</reference>
<feature type="compositionally biased region" description="Basic and acidic residues" evidence="1">
    <location>
        <begin position="195"/>
        <end position="206"/>
    </location>
</feature>
<dbReference type="RefSeq" id="XP_012178475.1">
    <property type="nucleotide sequence ID" value="XM_012323085.1"/>
</dbReference>
<dbReference type="PROSITE" id="PS51925">
    <property type="entry name" value="SWIB_MDM2"/>
    <property type="match status" value="1"/>
</dbReference>
<dbReference type="InParanoid" id="J4HSY0"/>
<sequence>MCLEITCALHLPQLFFSGLQPPTARGLRFHLSFANPPTPTPHFPLQYLCTSFVTILVMSGNVELLEPQIRDILTAPGIDLKTISAKRVRQQLLDQDPSLTADFLKENKDEVDELITNVYEQISSEAGQAEEAEDEAVREEGEEEEEEEEEEAPVTKGKRRRKVEDDGEDEAEEAPSRPAKTKKARKTNGTMTDEEMARQLSDEINGRSRSSRTSSTRGTRGRGGGKRGGKRGAKSAATVDSDGEEGEGEATKKKSKRGTGFQKEYALSEPLVAVLNVEKLSRPQVVKQLWDYIKGNGLQNPAAKKEILCDDKLKALFNVDRIDMFRMNKVLGQ</sequence>
<dbReference type="OrthoDB" id="10251073at2759"/>
<dbReference type="InterPro" id="IPR036885">
    <property type="entry name" value="SWIB_MDM2_dom_sf"/>
</dbReference>
<dbReference type="Proteomes" id="UP000006352">
    <property type="component" value="Unassembled WGS sequence"/>
</dbReference>
<keyword evidence="5" id="KW-1185">Reference proteome</keyword>
<dbReference type="PROSITE" id="PS51998">
    <property type="entry name" value="DEK_C"/>
    <property type="match status" value="1"/>
</dbReference>
<evidence type="ECO:0000313" key="5">
    <source>
        <dbReference type="Proteomes" id="UP000006352"/>
    </source>
</evidence>
<feature type="compositionally biased region" description="Acidic residues" evidence="1">
    <location>
        <begin position="128"/>
        <end position="152"/>
    </location>
</feature>